<evidence type="ECO:0000256" key="7">
    <source>
        <dbReference type="SAM" id="Coils"/>
    </source>
</evidence>
<evidence type="ECO:0000256" key="5">
    <source>
        <dbReference type="ARBA" id="ARBA00022777"/>
    </source>
</evidence>
<dbReference type="SUPFAM" id="SSF47384">
    <property type="entry name" value="Homodimeric domain of signal transducing histidine kinase"/>
    <property type="match status" value="1"/>
</dbReference>
<gene>
    <name evidence="12" type="ORF">MiSe_62800</name>
</gene>
<dbReference type="InterPro" id="IPR004358">
    <property type="entry name" value="Sig_transdc_His_kin-like_C"/>
</dbReference>
<dbReference type="InterPro" id="IPR003661">
    <property type="entry name" value="HisK_dim/P_dom"/>
</dbReference>
<evidence type="ECO:0000259" key="11">
    <source>
        <dbReference type="PROSITE" id="PS50113"/>
    </source>
</evidence>
<keyword evidence="4" id="KW-0808">Transferase</keyword>
<dbReference type="InterPro" id="IPR000014">
    <property type="entry name" value="PAS"/>
</dbReference>
<keyword evidence="5 12" id="KW-0418">Kinase</keyword>
<dbReference type="SMART" id="SM00388">
    <property type="entry name" value="HisKA"/>
    <property type="match status" value="1"/>
</dbReference>
<evidence type="ECO:0000256" key="2">
    <source>
        <dbReference type="ARBA" id="ARBA00012438"/>
    </source>
</evidence>
<dbReference type="InterPro" id="IPR003594">
    <property type="entry name" value="HATPase_dom"/>
</dbReference>
<keyword evidence="8" id="KW-0472">Membrane</keyword>
<dbReference type="Pfam" id="PF08448">
    <property type="entry name" value="PAS_4"/>
    <property type="match status" value="2"/>
</dbReference>
<dbReference type="CDD" id="cd16921">
    <property type="entry name" value="HATPase_FilI-like"/>
    <property type="match status" value="1"/>
</dbReference>
<keyword evidence="8" id="KW-1133">Transmembrane helix</keyword>
<organism evidence="12 13">
    <name type="scientific">Microseira wollei NIES-4236</name>
    <dbReference type="NCBI Taxonomy" id="2530354"/>
    <lineage>
        <taxon>Bacteria</taxon>
        <taxon>Bacillati</taxon>
        <taxon>Cyanobacteriota</taxon>
        <taxon>Cyanophyceae</taxon>
        <taxon>Oscillatoriophycideae</taxon>
        <taxon>Aerosakkonematales</taxon>
        <taxon>Aerosakkonemataceae</taxon>
        <taxon>Microseira</taxon>
    </lineage>
</organism>
<comment type="catalytic activity">
    <reaction evidence="1">
        <text>ATP + protein L-histidine = ADP + protein N-phospho-L-histidine.</text>
        <dbReference type="EC" id="2.7.13.3"/>
    </reaction>
</comment>
<dbReference type="Gene3D" id="1.10.287.130">
    <property type="match status" value="1"/>
</dbReference>
<dbReference type="AlphaFoldDB" id="A0AAV3XFV4"/>
<feature type="coiled-coil region" evidence="7">
    <location>
        <begin position="336"/>
        <end position="395"/>
    </location>
</feature>
<dbReference type="EMBL" id="BLAY01000123">
    <property type="protein sequence ID" value="GET41468.1"/>
    <property type="molecule type" value="Genomic_DNA"/>
</dbReference>
<dbReference type="FunFam" id="3.30.565.10:FF:000006">
    <property type="entry name" value="Sensor histidine kinase WalK"/>
    <property type="match status" value="1"/>
</dbReference>
<dbReference type="InterPro" id="IPR000700">
    <property type="entry name" value="PAS-assoc_C"/>
</dbReference>
<proteinExistence type="predicted"/>
<dbReference type="SUPFAM" id="SSF55785">
    <property type="entry name" value="PYP-like sensor domain (PAS domain)"/>
    <property type="match status" value="3"/>
</dbReference>
<dbReference type="Gene3D" id="3.30.565.10">
    <property type="entry name" value="Histidine kinase-like ATPase, C-terminal domain"/>
    <property type="match status" value="1"/>
</dbReference>
<dbReference type="InterPro" id="IPR005467">
    <property type="entry name" value="His_kinase_dom"/>
</dbReference>
<dbReference type="PROSITE" id="PS50112">
    <property type="entry name" value="PAS"/>
    <property type="match status" value="2"/>
</dbReference>
<keyword evidence="8" id="KW-0812">Transmembrane</keyword>
<feature type="transmembrane region" description="Helical" evidence="8">
    <location>
        <begin position="182"/>
        <end position="203"/>
    </location>
</feature>
<evidence type="ECO:0000259" key="10">
    <source>
        <dbReference type="PROSITE" id="PS50112"/>
    </source>
</evidence>
<dbReference type="InterPro" id="IPR036097">
    <property type="entry name" value="HisK_dim/P_sf"/>
</dbReference>
<reference evidence="12" key="1">
    <citation type="submission" date="2019-10" db="EMBL/GenBank/DDBJ databases">
        <title>Draft genome sequece of Microseira wollei NIES-4236.</title>
        <authorList>
            <person name="Yamaguchi H."/>
            <person name="Suzuki S."/>
            <person name="Kawachi M."/>
        </authorList>
    </citation>
    <scope>NUCLEOTIDE SEQUENCE</scope>
    <source>
        <strain evidence="12">NIES-4236</strain>
    </source>
</reference>
<dbReference type="SMART" id="SM00091">
    <property type="entry name" value="PAS"/>
    <property type="match status" value="3"/>
</dbReference>
<feature type="domain" description="PAC" evidence="11">
    <location>
        <begin position="580"/>
        <end position="636"/>
    </location>
</feature>
<dbReference type="CDD" id="cd00130">
    <property type="entry name" value="PAS"/>
    <property type="match status" value="3"/>
</dbReference>
<dbReference type="InterPro" id="IPR035965">
    <property type="entry name" value="PAS-like_dom_sf"/>
</dbReference>
<dbReference type="SUPFAM" id="SSF55874">
    <property type="entry name" value="ATPase domain of HSP90 chaperone/DNA topoisomerase II/histidine kinase"/>
    <property type="match status" value="1"/>
</dbReference>
<dbReference type="InterPro" id="IPR052162">
    <property type="entry name" value="Sensor_kinase/Photoreceptor"/>
</dbReference>
<dbReference type="SMART" id="SM00086">
    <property type="entry name" value="PAC"/>
    <property type="match status" value="3"/>
</dbReference>
<evidence type="ECO:0000259" key="9">
    <source>
        <dbReference type="PROSITE" id="PS50109"/>
    </source>
</evidence>
<dbReference type="PROSITE" id="PS50113">
    <property type="entry name" value="PAC"/>
    <property type="match status" value="3"/>
</dbReference>
<evidence type="ECO:0000256" key="3">
    <source>
        <dbReference type="ARBA" id="ARBA00022553"/>
    </source>
</evidence>
<dbReference type="PROSITE" id="PS50109">
    <property type="entry name" value="HIS_KIN"/>
    <property type="match status" value="1"/>
</dbReference>
<dbReference type="InterPro" id="IPR001610">
    <property type="entry name" value="PAC"/>
</dbReference>
<dbReference type="EC" id="2.7.13.3" evidence="2"/>
<dbReference type="CDD" id="cd00082">
    <property type="entry name" value="HisKA"/>
    <property type="match status" value="1"/>
</dbReference>
<comment type="caution">
    <text evidence="12">The sequence shown here is derived from an EMBL/GenBank/DDBJ whole genome shotgun (WGS) entry which is preliminary data.</text>
</comment>
<dbReference type="RefSeq" id="WP_226587804.1">
    <property type="nucleotide sequence ID" value="NZ_BLAY01000123.1"/>
</dbReference>
<feature type="coiled-coil region" evidence="7">
    <location>
        <begin position="652"/>
        <end position="686"/>
    </location>
</feature>
<dbReference type="PANTHER" id="PTHR43304">
    <property type="entry name" value="PHYTOCHROME-LIKE PROTEIN CPH1"/>
    <property type="match status" value="1"/>
</dbReference>
<keyword evidence="6" id="KW-0902">Two-component regulatory system</keyword>
<evidence type="ECO:0000256" key="4">
    <source>
        <dbReference type="ARBA" id="ARBA00022679"/>
    </source>
</evidence>
<dbReference type="PANTHER" id="PTHR43304:SF1">
    <property type="entry name" value="PAC DOMAIN-CONTAINING PROTEIN"/>
    <property type="match status" value="1"/>
</dbReference>
<dbReference type="InterPro" id="IPR036890">
    <property type="entry name" value="HATPase_C_sf"/>
</dbReference>
<feature type="domain" description="PAC" evidence="11">
    <location>
        <begin position="294"/>
        <end position="345"/>
    </location>
</feature>
<feature type="domain" description="PAS" evidence="10">
    <location>
        <begin position="385"/>
        <end position="456"/>
    </location>
</feature>
<dbReference type="PRINTS" id="PR00344">
    <property type="entry name" value="BCTRLSENSOR"/>
</dbReference>
<dbReference type="InterPro" id="IPR013656">
    <property type="entry name" value="PAS_4"/>
</dbReference>
<evidence type="ECO:0000256" key="1">
    <source>
        <dbReference type="ARBA" id="ARBA00000085"/>
    </source>
</evidence>
<name>A0AAV3XFV4_9CYAN</name>
<sequence>MKNLSEKVVAGGFSLALLVLTGVGTASYLSVGLIENKRWVEHTHQVLENLDKISDGLKDAQGARRGYILTREAIFIKTYRTGSQTTQKSLKAVRELTIDNPRQQRRLDEIEPLIAKRLTVLQQSIASLQQNKSDSQNQIDITNQGEKLQQELQGKLAAMDKEERSLLQQRSAATDASVKNTILVVVLGYSLSFVLLFGVYFLLKKEISDRTKAEAALKRSQSELKTLLENSPDIIIRVDGQLGHTYVNSALEREAKIPPAAFLGKTFSELGLPAELAEFLQASYQKVFATGEMNVVEFNYPSAKGVKLIQSLIAPEFALDGSVASTLSISRDITPLKQAQLALERANEELEMRVEERTAALLEINQALQAEIAERHQAEEALKQTAAELGDLYNNAPCGYHSLDRDGTFVLINDTELKMLGYTREEILGKKKFSDLLTAESLSTFQANFPRFKERGWVRDLEFQMLCKDGTILPVSLSAIAIKDAAGNFIMSRSTMIDISERKQAEAALYKSNSILNSVLESTPDIVFVKDLQNRYVVANSTAANFLGTTVEEMIGKDDNQLFPPEIAAQLIEADRAIIRTGKALVYEETLPKPGKMETFLTVKCPWRDVEGNIIGAIGISRDISERKEAEAALKQARDWLEIRVQERTKELSETNAALQAEIAERSEAERKLEQLTLDLQRSNQELEQFAYLASHDLQEPLRAVTGYTELLEQEYERHLDETAKEYMGYIVDGATRMRQLIQDLLSYSRVGTRGKPFVSTDCNEALRQALNDLQVAIAENNAIITYDALPLAIADKAQLAQLFQNLIGNAIKFRREEPPQIHIWAEPKDDLWVFGVRDNGIGIKPRYLERIFELFKRLHTRKEFPGTGIGLAICKKIVERHGGNIWAQSQPGVGTTFYFTLPKDFN</sequence>
<dbReference type="GO" id="GO:0000155">
    <property type="term" value="F:phosphorelay sensor kinase activity"/>
    <property type="evidence" value="ECO:0007669"/>
    <property type="project" value="InterPro"/>
</dbReference>
<accession>A0AAV3XFV4</accession>
<dbReference type="Pfam" id="PF02518">
    <property type="entry name" value="HATPase_c"/>
    <property type="match status" value="1"/>
</dbReference>
<keyword evidence="7" id="KW-0175">Coiled coil</keyword>
<dbReference type="SMART" id="SM00387">
    <property type="entry name" value="HATPase_c"/>
    <property type="match status" value="1"/>
</dbReference>
<dbReference type="CDD" id="cd19410">
    <property type="entry name" value="HK9-like_sensor"/>
    <property type="match status" value="1"/>
</dbReference>
<dbReference type="Pfam" id="PF13426">
    <property type="entry name" value="PAS_9"/>
    <property type="match status" value="1"/>
</dbReference>
<dbReference type="Proteomes" id="UP001050975">
    <property type="component" value="Unassembled WGS sequence"/>
</dbReference>
<dbReference type="Pfam" id="PF05227">
    <property type="entry name" value="CHASE3"/>
    <property type="match status" value="1"/>
</dbReference>
<keyword evidence="3" id="KW-0597">Phosphoprotein</keyword>
<dbReference type="NCBIfam" id="TIGR00229">
    <property type="entry name" value="sensory_box"/>
    <property type="match status" value="3"/>
</dbReference>
<evidence type="ECO:0000313" key="13">
    <source>
        <dbReference type="Proteomes" id="UP001050975"/>
    </source>
</evidence>
<dbReference type="Pfam" id="PF00512">
    <property type="entry name" value="HisKA"/>
    <property type="match status" value="1"/>
</dbReference>
<dbReference type="Gene3D" id="3.30.450.20">
    <property type="entry name" value="PAS domain"/>
    <property type="match status" value="3"/>
</dbReference>
<feature type="domain" description="Histidine kinase" evidence="9">
    <location>
        <begin position="693"/>
        <end position="906"/>
    </location>
</feature>
<dbReference type="InterPro" id="IPR007891">
    <property type="entry name" value="CHASE3"/>
</dbReference>
<protein>
    <recommendedName>
        <fullName evidence="2">histidine kinase</fullName>
        <ecNumber evidence="2">2.7.13.3</ecNumber>
    </recommendedName>
</protein>
<feature type="domain" description="PAS" evidence="10">
    <location>
        <begin position="512"/>
        <end position="582"/>
    </location>
</feature>
<keyword evidence="13" id="KW-1185">Reference proteome</keyword>
<evidence type="ECO:0000256" key="6">
    <source>
        <dbReference type="ARBA" id="ARBA00023012"/>
    </source>
</evidence>
<feature type="domain" description="PAC" evidence="11">
    <location>
        <begin position="459"/>
        <end position="511"/>
    </location>
</feature>
<evidence type="ECO:0000313" key="12">
    <source>
        <dbReference type="EMBL" id="GET41468.1"/>
    </source>
</evidence>
<evidence type="ECO:0000256" key="8">
    <source>
        <dbReference type="SAM" id="Phobius"/>
    </source>
</evidence>